<dbReference type="EMBL" id="HBUE01077320">
    <property type="protein sequence ID" value="CAG6475814.1"/>
    <property type="molecule type" value="Transcribed_RNA"/>
</dbReference>
<organism evidence="2">
    <name type="scientific">Culex pipiens</name>
    <name type="common">House mosquito</name>
    <dbReference type="NCBI Taxonomy" id="7175"/>
    <lineage>
        <taxon>Eukaryota</taxon>
        <taxon>Metazoa</taxon>
        <taxon>Ecdysozoa</taxon>
        <taxon>Arthropoda</taxon>
        <taxon>Hexapoda</taxon>
        <taxon>Insecta</taxon>
        <taxon>Pterygota</taxon>
        <taxon>Neoptera</taxon>
        <taxon>Endopterygota</taxon>
        <taxon>Diptera</taxon>
        <taxon>Nematocera</taxon>
        <taxon>Culicoidea</taxon>
        <taxon>Culicidae</taxon>
        <taxon>Culicinae</taxon>
        <taxon>Culicini</taxon>
        <taxon>Culex</taxon>
        <taxon>Culex</taxon>
    </lineage>
</organism>
<evidence type="ECO:0000256" key="1">
    <source>
        <dbReference type="SAM" id="MobiDB-lite"/>
    </source>
</evidence>
<protein>
    <submittedName>
        <fullName evidence="2">(northern house mosquito) hypothetical protein</fullName>
    </submittedName>
</protein>
<feature type="region of interest" description="Disordered" evidence="1">
    <location>
        <begin position="91"/>
        <end position="131"/>
    </location>
</feature>
<reference evidence="2" key="1">
    <citation type="submission" date="2021-05" db="EMBL/GenBank/DDBJ databases">
        <authorList>
            <person name="Alioto T."/>
            <person name="Alioto T."/>
            <person name="Gomez Garrido J."/>
        </authorList>
    </citation>
    <scope>NUCLEOTIDE SEQUENCE</scope>
</reference>
<accession>A0A8D8BI31</accession>
<sequence length="131" mass="14233">MSTPLNRPHHPAAHRCGDIYGVTSAEAANRSAHAPHGPLRYKKGNNFYGVYVTMTLTSPRSNSDSSGWCSARNPRAKFSHVVGGGGLRMPWEMSIKSPPSQRLCSRGRGLKQSAHFFPTPGDSSLKKGKKD</sequence>
<evidence type="ECO:0000313" key="2">
    <source>
        <dbReference type="EMBL" id="CAG6475817.1"/>
    </source>
</evidence>
<dbReference type="EMBL" id="HBUE01077323">
    <property type="protein sequence ID" value="CAG6475817.1"/>
    <property type="molecule type" value="Transcribed_RNA"/>
</dbReference>
<dbReference type="AlphaFoldDB" id="A0A8D8BI31"/>
<proteinExistence type="predicted"/>
<name>A0A8D8BI31_CULPI</name>